<keyword evidence="3" id="KW-1015">Disulfide bond</keyword>
<evidence type="ECO:0000313" key="7">
    <source>
        <dbReference type="Proteomes" id="UP000001396"/>
    </source>
</evidence>
<dbReference type="GeneID" id="31357705"/>
<evidence type="ECO:0000256" key="2">
    <source>
        <dbReference type="ARBA" id="ARBA00022729"/>
    </source>
</evidence>
<reference evidence="6 7" key="1">
    <citation type="journal article" date="2011" name="Genome Res.">
        <title>Phylogeny-wide analysis of social amoeba genomes highlights ancient origins for complex intercellular communication.</title>
        <authorList>
            <person name="Heidel A.J."/>
            <person name="Lawal H.M."/>
            <person name="Felder M."/>
            <person name="Schilde C."/>
            <person name="Helps N.R."/>
            <person name="Tunggal B."/>
            <person name="Rivero F."/>
            <person name="John U."/>
            <person name="Schleicher M."/>
            <person name="Eichinger L."/>
            <person name="Platzer M."/>
            <person name="Noegel A.A."/>
            <person name="Schaap P."/>
            <person name="Gloeckner G."/>
        </authorList>
    </citation>
    <scope>NUCLEOTIDE SEQUENCE [LARGE SCALE GENOMIC DNA]</scope>
    <source>
        <strain evidence="7">ATCC 26659 / Pp 5 / PN500</strain>
    </source>
</reference>
<dbReference type="STRING" id="670386.D3B1K6"/>
<dbReference type="Gene3D" id="2.40.40.10">
    <property type="entry name" value="RlpA-like domain"/>
    <property type="match status" value="1"/>
</dbReference>
<dbReference type="AlphaFoldDB" id="D3B1K6"/>
<dbReference type="InterPro" id="IPR009009">
    <property type="entry name" value="RlpA-like_DPBB"/>
</dbReference>
<feature type="chain" id="PRO_5003041246" evidence="4">
    <location>
        <begin position="21"/>
        <end position="276"/>
    </location>
</feature>
<keyword evidence="7" id="KW-1185">Reference proteome</keyword>
<dbReference type="RefSeq" id="XP_020437289.1">
    <property type="nucleotide sequence ID" value="XM_020573172.1"/>
</dbReference>
<dbReference type="OMA" id="DYNHFVS"/>
<evidence type="ECO:0000259" key="5">
    <source>
        <dbReference type="PROSITE" id="PS50842"/>
    </source>
</evidence>
<keyword evidence="2 4" id="KW-0732">Signal</keyword>
<feature type="domain" description="Expansin-like EG45" evidence="5">
    <location>
        <begin position="42"/>
        <end position="143"/>
    </location>
</feature>
<comment type="caution">
    <text evidence="6">The sequence shown here is derived from an EMBL/GenBank/DDBJ whole genome shotgun (WGS) entry which is preliminary data.</text>
</comment>
<dbReference type="InParanoid" id="D3B1K6"/>
<evidence type="ECO:0000256" key="3">
    <source>
        <dbReference type="ARBA" id="ARBA00023157"/>
    </source>
</evidence>
<proteinExistence type="inferred from homology"/>
<dbReference type="EMBL" id="ADBJ01000008">
    <property type="protein sequence ID" value="EFA85180.1"/>
    <property type="molecule type" value="Genomic_DNA"/>
</dbReference>
<dbReference type="NCBIfam" id="NF041144">
    <property type="entry name" value="expansin_EXLX1"/>
    <property type="match status" value="1"/>
</dbReference>
<dbReference type="InterPro" id="IPR049818">
    <property type="entry name" value="Expansin_EXLX1-like"/>
</dbReference>
<name>D3B1K6_HETP5</name>
<dbReference type="Gene3D" id="2.60.40.760">
    <property type="entry name" value="Expansin, cellulose-binding-like domain"/>
    <property type="match status" value="1"/>
</dbReference>
<accession>D3B1K6</accession>
<dbReference type="InterPro" id="IPR051477">
    <property type="entry name" value="Expansin_CellWall"/>
</dbReference>
<sequence>MYYFKNILLITVSILVVCTAQQCGFNQQYQVGSATYYYGYETGACSFGDLFGKTAPGTPYIAALSESFFDGAKMCGVCFEITSPYTNKTITVYSTDLCPSGGVCSRPYHFDLSYDAFTQLGEASLGELENLKWRQVACGNMPSMGIKLKDGSNPSWVAYLVYNSIVQILSVEVQLFGQSNWIMLQRESYNYWVDSNDHTAGPYKVRVTSILNEKIVIDIKEIVAEKVISSYQQFQAPGCAAAELNIEASGSTSITLRGITNIVFLLLLSTLISMLI</sequence>
<evidence type="ECO:0000256" key="4">
    <source>
        <dbReference type="SAM" id="SignalP"/>
    </source>
</evidence>
<dbReference type="InterPro" id="IPR007112">
    <property type="entry name" value="Expansin/allergen_DPBB_dom"/>
</dbReference>
<feature type="signal peptide" evidence="4">
    <location>
        <begin position="1"/>
        <end position="20"/>
    </location>
</feature>
<dbReference type="Proteomes" id="UP000001396">
    <property type="component" value="Unassembled WGS sequence"/>
</dbReference>
<dbReference type="Pfam" id="PF03330">
    <property type="entry name" value="DPBB_1"/>
    <property type="match status" value="1"/>
</dbReference>
<dbReference type="PANTHER" id="PTHR31836:SF21">
    <property type="entry name" value="EXPANSIN-LIKE PROTEIN 7"/>
    <property type="match status" value="1"/>
</dbReference>
<evidence type="ECO:0000313" key="6">
    <source>
        <dbReference type="EMBL" id="EFA85180.1"/>
    </source>
</evidence>
<protein>
    <submittedName>
        <fullName evidence="6">Expansin-like protein</fullName>
    </submittedName>
</protein>
<dbReference type="SUPFAM" id="SSF49590">
    <property type="entry name" value="PHL pollen allergen"/>
    <property type="match status" value="1"/>
</dbReference>
<dbReference type="InterPro" id="IPR036749">
    <property type="entry name" value="Expansin_CBD_sf"/>
</dbReference>
<dbReference type="InterPro" id="IPR036908">
    <property type="entry name" value="RlpA-like_sf"/>
</dbReference>
<comment type="similarity">
    <text evidence="1">Belongs to the expansin family. Expansin A subfamily.</text>
</comment>
<dbReference type="CDD" id="cd22271">
    <property type="entry name" value="DPBB_EXP_N-like"/>
    <property type="match status" value="1"/>
</dbReference>
<dbReference type="PROSITE" id="PS50842">
    <property type="entry name" value="EXPANSIN_EG45"/>
    <property type="match status" value="1"/>
</dbReference>
<dbReference type="PANTHER" id="PTHR31836">
    <property type="match status" value="1"/>
</dbReference>
<gene>
    <name evidence="6" type="primary">expl8</name>
    <name evidence="6" type="ORF">PPL_02180</name>
</gene>
<organism evidence="6 7">
    <name type="scientific">Heterostelium pallidum (strain ATCC 26659 / Pp 5 / PN500)</name>
    <name type="common">Cellular slime mold</name>
    <name type="synonym">Polysphondylium pallidum</name>
    <dbReference type="NCBI Taxonomy" id="670386"/>
    <lineage>
        <taxon>Eukaryota</taxon>
        <taxon>Amoebozoa</taxon>
        <taxon>Evosea</taxon>
        <taxon>Eumycetozoa</taxon>
        <taxon>Dictyostelia</taxon>
        <taxon>Acytosteliales</taxon>
        <taxon>Acytosteliaceae</taxon>
        <taxon>Heterostelium</taxon>
    </lineage>
</organism>
<dbReference type="SUPFAM" id="SSF50685">
    <property type="entry name" value="Barwin-like endoglucanases"/>
    <property type="match status" value="1"/>
</dbReference>
<dbReference type="SMART" id="SM00837">
    <property type="entry name" value="DPBB_1"/>
    <property type="match status" value="1"/>
</dbReference>
<evidence type="ECO:0000256" key="1">
    <source>
        <dbReference type="ARBA" id="ARBA00005392"/>
    </source>
</evidence>